<keyword evidence="2" id="KW-1185">Reference proteome</keyword>
<reference evidence="1" key="1">
    <citation type="submission" date="2021-01" db="EMBL/GenBank/DDBJ databases">
        <authorList>
            <consortium name="Genoscope - CEA"/>
            <person name="William W."/>
        </authorList>
    </citation>
    <scope>NUCLEOTIDE SEQUENCE</scope>
</reference>
<evidence type="ECO:0000313" key="1">
    <source>
        <dbReference type="EMBL" id="CAD8075685.1"/>
    </source>
</evidence>
<proteinExistence type="predicted"/>
<accession>A0A8S1MDQ3</accession>
<organism evidence="1 2">
    <name type="scientific">Paramecium sonneborni</name>
    <dbReference type="NCBI Taxonomy" id="65129"/>
    <lineage>
        <taxon>Eukaryota</taxon>
        <taxon>Sar</taxon>
        <taxon>Alveolata</taxon>
        <taxon>Ciliophora</taxon>
        <taxon>Intramacronucleata</taxon>
        <taxon>Oligohymenophorea</taxon>
        <taxon>Peniculida</taxon>
        <taxon>Parameciidae</taxon>
        <taxon>Paramecium</taxon>
    </lineage>
</organism>
<dbReference type="Proteomes" id="UP000692954">
    <property type="component" value="Unassembled WGS sequence"/>
</dbReference>
<sequence length="73" mass="9187">MNVQKQIFNIILFVQNVQMDIIQNKFPRNVFQSNRTLMYVMLFTKFYCQRLLEKRKYIEVKNIHQYILKEYQY</sequence>
<comment type="caution">
    <text evidence="1">The sequence shown here is derived from an EMBL/GenBank/DDBJ whole genome shotgun (WGS) entry which is preliminary data.</text>
</comment>
<dbReference type="AlphaFoldDB" id="A0A8S1MDQ3"/>
<gene>
    <name evidence="1" type="ORF">PSON_ATCC_30995.1.T0330379</name>
</gene>
<evidence type="ECO:0000313" key="2">
    <source>
        <dbReference type="Proteomes" id="UP000692954"/>
    </source>
</evidence>
<protein>
    <submittedName>
        <fullName evidence="1">Uncharacterized protein</fullName>
    </submittedName>
</protein>
<name>A0A8S1MDQ3_9CILI</name>
<dbReference type="EMBL" id="CAJJDN010000033">
    <property type="protein sequence ID" value="CAD8075685.1"/>
    <property type="molecule type" value="Genomic_DNA"/>
</dbReference>